<feature type="compositionally biased region" description="Basic and acidic residues" evidence="4">
    <location>
        <begin position="1"/>
        <end position="10"/>
    </location>
</feature>
<name>A0A2R6XCL1_MARPO</name>
<dbReference type="GO" id="GO:0016846">
    <property type="term" value="F:carbon-sulfur lyase activity"/>
    <property type="evidence" value="ECO:0007669"/>
    <property type="project" value="InterPro"/>
</dbReference>
<organism evidence="7 8">
    <name type="scientific">Marchantia polymorpha</name>
    <name type="common">Common liverwort</name>
    <name type="synonym">Marchantia aquatica</name>
    <dbReference type="NCBI Taxonomy" id="3197"/>
    <lineage>
        <taxon>Eukaryota</taxon>
        <taxon>Viridiplantae</taxon>
        <taxon>Streptophyta</taxon>
        <taxon>Embryophyta</taxon>
        <taxon>Marchantiophyta</taxon>
        <taxon>Marchantiopsida</taxon>
        <taxon>Marchantiidae</taxon>
        <taxon>Marchantiales</taxon>
        <taxon>Marchantiaceae</taxon>
        <taxon>Marchantia</taxon>
    </lineage>
</organism>
<dbReference type="CDD" id="cd00055">
    <property type="entry name" value="EGF_Lam"/>
    <property type="match status" value="1"/>
</dbReference>
<protein>
    <recommendedName>
        <fullName evidence="9">Alliinase C-terminal domain-containing protein</fullName>
    </recommendedName>
</protein>
<evidence type="ECO:0000259" key="6">
    <source>
        <dbReference type="Pfam" id="PF04864"/>
    </source>
</evidence>
<accession>A0A2R6XCL1</accession>
<evidence type="ECO:0008006" key="9">
    <source>
        <dbReference type="Google" id="ProtNLM"/>
    </source>
</evidence>
<dbReference type="Proteomes" id="UP000244005">
    <property type="component" value="Unassembled WGS sequence"/>
</dbReference>
<feature type="domain" description="Alliinase C-terminal" evidence="6">
    <location>
        <begin position="170"/>
        <end position="542"/>
    </location>
</feature>
<dbReference type="Gene3D" id="3.90.1150.10">
    <property type="entry name" value="Aspartate Aminotransferase, domain 1"/>
    <property type="match status" value="1"/>
</dbReference>
<comment type="cofactor">
    <cofactor evidence="1">
        <name>pyridoxal 5'-phosphate</name>
        <dbReference type="ChEBI" id="CHEBI:597326"/>
    </cofactor>
</comment>
<dbReference type="GO" id="GO:0008483">
    <property type="term" value="F:transaminase activity"/>
    <property type="evidence" value="ECO:0000318"/>
    <property type="project" value="GO_Central"/>
</dbReference>
<keyword evidence="8" id="KW-1185">Reference proteome</keyword>
<dbReference type="AlphaFoldDB" id="A0A2R6XCL1"/>
<feature type="domain" description="Alliinase EGF-like" evidence="5">
    <location>
        <begin position="114"/>
        <end position="167"/>
    </location>
</feature>
<feature type="region of interest" description="Disordered" evidence="4">
    <location>
        <begin position="1"/>
        <end position="21"/>
    </location>
</feature>
<dbReference type="InterPro" id="IPR002049">
    <property type="entry name" value="LE_dom"/>
</dbReference>
<dbReference type="SUPFAM" id="SSF53383">
    <property type="entry name" value="PLP-dependent transferases"/>
    <property type="match status" value="1"/>
</dbReference>
<comment type="similarity">
    <text evidence="2">Belongs to the alliinase family.</text>
</comment>
<dbReference type="GO" id="GO:0006520">
    <property type="term" value="P:amino acid metabolic process"/>
    <property type="evidence" value="ECO:0000318"/>
    <property type="project" value="GO_Central"/>
</dbReference>
<dbReference type="Pfam" id="PF04864">
    <property type="entry name" value="Alliinase_C"/>
    <property type="match status" value="1"/>
</dbReference>
<dbReference type="InterPro" id="IPR015424">
    <property type="entry name" value="PyrdxlP-dep_Trfase"/>
</dbReference>
<dbReference type="InterPro" id="IPR050478">
    <property type="entry name" value="Ethylene_sulfur-biosynth"/>
</dbReference>
<dbReference type="Gene3D" id="3.40.640.10">
    <property type="entry name" value="Type I PLP-dependent aspartate aminotransferase-like (Major domain)"/>
    <property type="match status" value="1"/>
</dbReference>
<gene>
    <name evidence="7" type="ORF">MARPO_0023s0144</name>
</gene>
<reference evidence="8" key="1">
    <citation type="journal article" date="2017" name="Cell">
        <title>Insights into land plant evolution garnered from the Marchantia polymorpha genome.</title>
        <authorList>
            <person name="Bowman J.L."/>
            <person name="Kohchi T."/>
            <person name="Yamato K.T."/>
            <person name="Jenkins J."/>
            <person name="Shu S."/>
            <person name="Ishizaki K."/>
            <person name="Yamaoka S."/>
            <person name="Nishihama R."/>
            <person name="Nakamura Y."/>
            <person name="Berger F."/>
            <person name="Adam C."/>
            <person name="Aki S.S."/>
            <person name="Althoff F."/>
            <person name="Araki T."/>
            <person name="Arteaga-Vazquez M.A."/>
            <person name="Balasubrmanian S."/>
            <person name="Barry K."/>
            <person name="Bauer D."/>
            <person name="Boehm C.R."/>
            <person name="Briginshaw L."/>
            <person name="Caballero-Perez J."/>
            <person name="Catarino B."/>
            <person name="Chen F."/>
            <person name="Chiyoda S."/>
            <person name="Chovatia M."/>
            <person name="Davies K.M."/>
            <person name="Delmans M."/>
            <person name="Demura T."/>
            <person name="Dierschke T."/>
            <person name="Dolan L."/>
            <person name="Dorantes-Acosta A.E."/>
            <person name="Eklund D.M."/>
            <person name="Florent S.N."/>
            <person name="Flores-Sandoval E."/>
            <person name="Fujiyama A."/>
            <person name="Fukuzawa H."/>
            <person name="Galik B."/>
            <person name="Grimanelli D."/>
            <person name="Grimwood J."/>
            <person name="Grossniklaus U."/>
            <person name="Hamada T."/>
            <person name="Haseloff J."/>
            <person name="Hetherington A.J."/>
            <person name="Higo A."/>
            <person name="Hirakawa Y."/>
            <person name="Hundley H.N."/>
            <person name="Ikeda Y."/>
            <person name="Inoue K."/>
            <person name="Inoue S.I."/>
            <person name="Ishida S."/>
            <person name="Jia Q."/>
            <person name="Kakita M."/>
            <person name="Kanazawa T."/>
            <person name="Kawai Y."/>
            <person name="Kawashima T."/>
            <person name="Kennedy M."/>
            <person name="Kinose K."/>
            <person name="Kinoshita T."/>
            <person name="Kohara Y."/>
            <person name="Koide E."/>
            <person name="Komatsu K."/>
            <person name="Kopischke S."/>
            <person name="Kubo M."/>
            <person name="Kyozuka J."/>
            <person name="Lagercrantz U."/>
            <person name="Lin S.S."/>
            <person name="Lindquist E."/>
            <person name="Lipzen A.M."/>
            <person name="Lu C.W."/>
            <person name="De Luna E."/>
            <person name="Martienssen R.A."/>
            <person name="Minamino N."/>
            <person name="Mizutani M."/>
            <person name="Mizutani M."/>
            <person name="Mochizuki N."/>
            <person name="Monte I."/>
            <person name="Mosher R."/>
            <person name="Nagasaki H."/>
            <person name="Nakagami H."/>
            <person name="Naramoto S."/>
            <person name="Nishitani K."/>
            <person name="Ohtani M."/>
            <person name="Okamoto T."/>
            <person name="Okumura M."/>
            <person name="Phillips J."/>
            <person name="Pollak B."/>
            <person name="Reinders A."/>
            <person name="Rovekamp M."/>
            <person name="Sano R."/>
            <person name="Sawa S."/>
            <person name="Schmid M.W."/>
            <person name="Shirakawa M."/>
            <person name="Solano R."/>
            <person name="Spunde A."/>
            <person name="Suetsugu N."/>
            <person name="Sugano S."/>
            <person name="Sugiyama A."/>
            <person name="Sun R."/>
            <person name="Suzuki Y."/>
            <person name="Takenaka M."/>
            <person name="Takezawa D."/>
            <person name="Tomogane H."/>
            <person name="Tsuzuki M."/>
            <person name="Ueda T."/>
            <person name="Umeda M."/>
            <person name="Ward J.M."/>
            <person name="Watanabe Y."/>
            <person name="Yazaki K."/>
            <person name="Yokoyama R."/>
            <person name="Yoshitake Y."/>
            <person name="Yotsui I."/>
            <person name="Zachgo S."/>
            <person name="Schmutz J."/>
        </authorList>
    </citation>
    <scope>NUCLEOTIDE SEQUENCE [LARGE SCALE GENOMIC DNA]</scope>
    <source>
        <strain evidence="8">Tak-1</strain>
    </source>
</reference>
<dbReference type="InterPro" id="IPR006947">
    <property type="entry name" value="EGF_alliinase"/>
</dbReference>
<evidence type="ECO:0000256" key="2">
    <source>
        <dbReference type="ARBA" id="ARBA00006312"/>
    </source>
</evidence>
<evidence type="ECO:0000256" key="1">
    <source>
        <dbReference type="ARBA" id="ARBA00001933"/>
    </source>
</evidence>
<sequence>MSSRQARESYADYPESMSPNMIDGRIMDEKKQHLLEAEDSNMIDGRIMDEKIQHLLEAEDSYAAEDYVTIRERITRVMLFSVVMWNFLQWIDSVKQSSLQPAGQLSGTETNPRWAHAAAEAAEEFAAYDCSGHGSVLLDTVPTNGEIVCECHACFTGPSCAESVPDCLAQIDSGDPVMYEYYWKQNAEAGTLVTPPWYRMSYREGMNMGTGCTLALEKQIRTLHKMVGNAAADGKILLVSSGSSPLLLSIMQALSYQKQASYSAVAAAPFYELYRRQTDYFGDNRFAWGGDAKLFAQDPGNAGKDAMEFVTYPNNPDFRTRQPTLNGSHAHIIYDFAYYWPHMSAITREFDEDIMTFTLSKVTGHAGTRIGWGLFKDPSLAALVQMMLVTNSLGVSHDAQARATQLLRAVTSTYLKDNGPVPFALPAAQYAKEGRIFHYGRAVLERRYKWLEQIFAASDRFSFLKHDPEYCAFFGQTLEPSPAYAWVYCNRKEDEDCYNLFLNAGISLYRGSAYGVTDRHVRFSLLKRDSDYEVMEKYLLKLVAA</sequence>
<dbReference type="EMBL" id="KZ772695">
    <property type="protein sequence ID" value="PTQ43848.1"/>
    <property type="molecule type" value="Genomic_DNA"/>
</dbReference>
<dbReference type="InterPro" id="IPR015421">
    <property type="entry name" value="PyrdxlP-dep_Trfase_major"/>
</dbReference>
<evidence type="ECO:0000259" key="5">
    <source>
        <dbReference type="Pfam" id="PF04863"/>
    </source>
</evidence>
<dbReference type="OrthoDB" id="2020362at2759"/>
<dbReference type="InterPro" id="IPR015422">
    <property type="entry name" value="PyrdxlP-dep_Trfase_small"/>
</dbReference>
<dbReference type="PANTHER" id="PTHR43795">
    <property type="entry name" value="BIFUNCTIONAL ASPARTATE AMINOTRANSFERASE AND GLUTAMATE/ASPARTATE-PREPHENATE AMINOTRANSFERASE-RELATED"/>
    <property type="match status" value="1"/>
</dbReference>
<evidence type="ECO:0000256" key="4">
    <source>
        <dbReference type="SAM" id="MobiDB-lite"/>
    </source>
</evidence>
<evidence type="ECO:0000313" key="8">
    <source>
        <dbReference type="Proteomes" id="UP000244005"/>
    </source>
</evidence>
<dbReference type="Pfam" id="PF04863">
    <property type="entry name" value="EGF_alliinase"/>
    <property type="match status" value="1"/>
</dbReference>
<dbReference type="InterPro" id="IPR037029">
    <property type="entry name" value="Alliinase_N_sf"/>
</dbReference>
<dbReference type="InterPro" id="IPR006948">
    <property type="entry name" value="Alliinase_C"/>
</dbReference>
<proteinExistence type="inferred from homology"/>
<dbReference type="Gramene" id="Mp2g11780.1">
    <property type="protein sequence ID" value="Mp2g11780.1.cds"/>
    <property type="gene ID" value="Mp2g11780"/>
</dbReference>
<keyword evidence="3" id="KW-0663">Pyridoxal phosphate</keyword>
<evidence type="ECO:0000313" key="7">
    <source>
        <dbReference type="EMBL" id="PTQ43848.1"/>
    </source>
</evidence>
<evidence type="ECO:0000256" key="3">
    <source>
        <dbReference type="ARBA" id="ARBA00022898"/>
    </source>
</evidence>
<dbReference type="Gene3D" id="2.10.25.30">
    <property type="entry name" value="EGF-like, alliinase"/>
    <property type="match status" value="1"/>
</dbReference>
<dbReference type="PANTHER" id="PTHR43795:SF20">
    <property type="entry name" value="TRYPTOPHAN AMINOTRANSFERASE-RELATED PROTEIN 3"/>
    <property type="match status" value="1"/>
</dbReference>